<evidence type="ECO:0000313" key="1">
    <source>
        <dbReference type="EMBL" id="OIQ65419.1"/>
    </source>
</evidence>
<comment type="caution">
    <text evidence="1">The sequence shown here is derived from an EMBL/GenBank/DDBJ whole genome shotgun (WGS) entry which is preliminary data.</text>
</comment>
<reference evidence="1" key="1">
    <citation type="submission" date="2016-10" db="EMBL/GenBank/DDBJ databases">
        <title>Sequence of Gallionella enrichment culture.</title>
        <authorList>
            <person name="Poehlein A."/>
            <person name="Muehling M."/>
            <person name="Daniel R."/>
        </authorList>
    </citation>
    <scope>NUCLEOTIDE SEQUENCE</scope>
</reference>
<protein>
    <submittedName>
        <fullName evidence="1">Uncharacterized protein</fullName>
    </submittedName>
</protein>
<proteinExistence type="predicted"/>
<dbReference type="EMBL" id="MLJW01007341">
    <property type="protein sequence ID" value="OIQ65419.1"/>
    <property type="molecule type" value="Genomic_DNA"/>
</dbReference>
<sequence>MDGPFGLPRRAVHGYILGPGHGGQHGLHPGRRSIELIQVFAVELHHHGGVAAGDVVIHPVPEVGLHLEGGARNGLEGLPHPVGRVGGRIGLQLDVELTELGAHGVVAPLGAARTLGDGAHGGDLRQCSGHALAQMQALP</sequence>
<organism evidence="1">
    <name type="scientific">mine drainage metagenome</name>
    <dbReference type="NCBI Taxonomy" id="410659"/>
    <lineage>
        <taxon>unclassified sequences</taxon>
        <taxon>metagenomes</taxon>
        <taxon>ecological metagenomes</taxon>
    </lineage>
</organism>
<name>A0A1J5PJG7_9ZZZZ</name>
<dbReference type="AlphaFoldDB" id="A0A1J5PJG7"/>
<gene>
    <name evidence="1" type="ORF">GALL_530220</name>
</gene>
<accession>A0A1J5PJG7</accession>